<dbReference type="InterPro" id="IPR001434">
    <property type="entry name" value="OmcB-like_DUF11"/>
</dbReference>
<dbReference type="NCBIfam" id="TIGR04131">
    <property type="entry name" value="Bac_Flav_CTERM"/>
    <property type="match status" value="1"/>
</dbReference>
<dbReference type="RefSeq" id="WP_133686868.1">
    <property type="nucleotide sequence ID" value="NZ_SOAY01000010.1"/>
</dbReference>
<dbReference type="Pfam" id="PF13573">
    <property type="entry name" value="SprB"/>
    <property type="match status" value="4"/>
</dbReference>
<dbReference type="NCBIfam" id="TIGR01451">
    <property type="entry name" value="B_ant_repeat"/>
    <property type="match status" value="2"/>
</dbReference>
<dbReference type="Proteomes" id="UP000294749">
    <property type="component" value="Unassembled WGS sequence"/>
</dbReference>
<dbReference type="InterPro" id="IPR025667">
    <property type="entry name" value="SprB_repeat"/>
</dbReference>
<dbReference type="InterPro" id="IPR047589">
    <property type="entry name" value="DUF11_rpt"/>
</dbReference>
<feature type="signal peptide" evidence="1">
    <location>
        <begin position="1"/>
        <end position="26"/>
    </location>
</feature>
<evidence type="ECO:0000313" key="5">
    <source>
        <dbReference type="Proteomes" id="UP000294749"/>
    </source>
</evidence>
<dbReference type="Gene3D" id="2.60.40.740">
    <property type="match status" value="1"/>
</dbReference>
<dbReference type="Pfam" id="PF17517">
    <property type="entry name" value="IgGFc_binding"/>
    <property type="match status" value="1"/>
</dbReference>
<feature type="chain" id="PRO_5020201831" evidence="1">
    <location>
        <begin position="27"/>
        <end position="4262"/>
    </location>
</feature>
<sequence length="4262" mass="454758">MITQTKTKIKYFLFFLIAFSSFTGFAQLSDLHYLPPMKQGQNNQGIQNQAIYLSTPETTPFNVYAYQGTSNTIVRTITIDNLNPGVWTLGNGDNNITLVDNNNTGTVLTNSGLRFISAGGEKFYVNYRGKSNSQAASLTAKGRQAMGTNFKWGGVPNKGTHSSKSNTLGIMATEDNTTVVLSGYDPGCEFRVGADRAGITANSHTITLNANESFVYETYIGNTYTKAHEDGWIGASIVATKDIVISNGSINFGSEDGQSHRDAGIDQPVPINKLGKDYVFIRGNGNTNGLTEFPLVIATADNTNVYVNGNTTAIATIDNGEFFKIPSTYYSSNTVGANMFVQTSKDVYAYQSMAGSSNLYTQGLNFVAPVNCLLPDVMDNIPNITNIAGSIVTGGLTIIASVNTIDTNIKVYENGVEISKPASNTVTGSDDWKTFYIPNLNGNISVTSTGPMAVGFFGFNGAQGVAGYFSGFDTVPEVVLKINGGTEGECFSGSSIFEASDDNFDAYQWFFDGVAIPGANAYDYAATIAGDYYVRGTKGPCTYDSQTIKIFYCEPDVQIIKTVDKPEITEGETATFTIRAENLWYLPITNLQVTDNIPAGLTLKEASTITGTWNGSVWNIGTLAPGEVAFLTLEVTADEIDILPLLNLVNIATNTQNQTDANITRDEPSARIIVHNDFDNDGVVDSVDLDDDNDGIYDSVEQMCIISNDVNFTSPSSTVQGGTAVTEIFSNFYGFWRSSTTSINPVLPNLSHELLAFTSGGTTFTTGVADDNLYDSNGNGLSDGIDSNNDGISDISATESSWMALSPSNTIYSEATFEANLNDGNDDNALGLTIVNDPSTDLLNPLLTHGQNGLDLGSGIVNIGDTWTYEIDPIVATNVGDGIPDILLTQVADPSGVGHVVSLYDATGAPLGNSVRVQAYSGGALANVVGRYRLDIYHANGSIFYNNTTRDYRLATVELSEFGIPAASLADVAYLRLQLSSNADVAFLSYNTASFSGFCANLDTDMDGYPDHLDLDSDDDGCSDANEYYKDDAADGGDGGEYGTGVPAVDPTDGTVNAASYTEVFAPVIVLGNTTELLGGTDINGEDVDLGDTYNYVLRFQNTGDDHATGFTIKNVLPDNVSLDDINIDDAPGVTSSYEESTRTITFTIPNTLVEIDDPEYKIKITVSVAGDCSEFVAACASQLENHAYANYSGTLNTNTFSDEDGSNPAGACTTTLEVAANNVSDALANCNVARTVELCGASGTLSAGIGFDTYTWAIDTNNNGSIDSGDTILDDGTSNTLTVTTVGNYIVEKTSGSGCANHTELITVERYGETQTNPIISYFNQVNGDSNPDNDIQGEIVTCSNDNNSMPHIFLCGDTDSAFIQLGITDALSIKWEKLDETSCNVANCGDVSDDCANTASGWTWNEETDADNFTVTDSGKYRVVIGYEGGCFSRFYFNAYQNTLDIPEPDSSDIICDTEGSIRVIDLGSGYGYQLFDVENNNIAVPFSAAQGPNFAITTSGTYKVQITQLNPSTGAPIENSCVFETEEIGIAERIFETKLSTTPFDCTDAGTISIQALNVSPEYSYEIYFDNGSGGKGALVTNNLLSSDNTHTFTGLSADDYVIVTTTTDGCNDEKTITVDEIPELRLTATNQDNITCTPGVINLTATGGTTGYEYAIYSKDGVAPYTDETTIPDSDFTSNPSFLFGYEGTPSTYVPNENGEYVFVIRDDNGCYGLSNIVQMEDLGTITISASNTDIICADSSTSVMTITASGGNAPYKYSLDGGITYQTENFYNNIAAGNYIITVMDSSGTAGNGCTETYEYEVTQPYTLTASPSIIEDASCDTSGAATPTALVKILNGSGGQAPYQYSFDGGNSFSSIIERRLTPGNYQLAIKDALGCETPLEITVPTAAIDPTFTNDITYECDGDGVVTITPSNTTDFTYTYKLNGTDNTPLDSNVFNDVASGTQTITVGYTSSIAAEQSTLFLEDFGAGVTTQIAEIGPGYCYEPQDGTDTDCNLGPAGILVNAEYAVTNRITNPNASWRSPNDRTGVTDGRFMAIGVSTSAGNNNILWSRTGLEALANQEITISFYAYNILIDNASGNDPEILVELVNGSGTVISSQATAAIPQNNNADDWHLRTVTFNPGANTAVGVVLRTNLDSDNGNFLVLDDIQASQTPELCEQTQNISVIVESGKTFEVAILGSTDPTCNGSNNGSIRFEVSNFDPAFGYQYSVDGGTTWTTETTSPITTPSTLSDGTYNIMVEKIDDNTCTATSATSATLTSPNALTADLQQKAEFTCFNTGATLQASATEGTPGYEYQLELTDNTIIRAFTPSAQFLNVPAGEYHVRVRDQNNCEVISTTTVNVIQPDTIAFDLTATQCYDGLSNGTVTATVTDGNGNYSFRINGGAWQTPSPITNISYTFNNLSEGTYDVEVNDQFGCATSIQSITIAPTISLSVVAVNASLCADGSLIATASGGDNNFVYAFIPSGNTVTDADFSASNTTNILLADIGPYDIYVRDKANGTDACQTMVTETISANPVLDISAVATDPDCHNGTGNIEVTINDGLSPFDYRLIDVTNGTPDQVQTNVVGTTKTYYNLAPGEYDVVITDEAGCSETETVTITAPIELTADAEGRTPVACTGDPNDFGFDILNYPATLGTLEFSDDGGATWQTSDQFRGYTSGQEVEPSIRTIDGSGNTICKTDLPRLIIPYPLDDLDITILPIIVNCNELQVSVRGQNGTAPYEYTYSEDPANFNIITPVNGWTTSYAAGTTHTFNNLVPGRTYAFYVRDAVGCVRQSSVNVNDIITNPMDITSVITPACEGSSNGSITYTITDTDGSIEPDMEWFLYDVDGNVIRDSGGIISFSSTINVTSLPEDEYYIEVQQYNGGAPQCISASENEILEMLDEITGITKSIQDISCENAGLILIENVQGGGGSYFYTITGPATFTTITATGDNPIEIPAGSPAGTYTVNVEDQYGCSYALNDVIMSFTAAPTIDNVVIANCDTNASVTIFATGDGTILYSLDGGISYQNNGGIYNTVAAGSYTIFIKDATGCTDDTNIVVHPTLQASASLDKQLGCDAGFEAEIAIEGISGSGNYEFEILDSSSADVETRQTLTGGAMNVPVGVPDNTIDTDYTVNVYDIGTASPNCFRTFTVTIPAAIRPDFTASPIEVSCSGADDGSIELVQVNNGNNPLTYVLNPMPATASWDAATQSFIGLPGGSYDVTARGPNNCPIVKTVVVDENAAVTFTAPVPVQFGCANGNDGDNATITIDASLINGGSGTYDRFEFIDDATSTVLQNSSNLIYTHTDAAGGDIIVRVYDDEGCSAEHIVTINPYDTFIDATVNVDRDLDCVNSGENITINVNSTVTNTTANLANYEFRILPSATYQTGDNVFTNLAIGTYTIGIKNLNTGCEITRNHIVEDPNTFSIEVNKLSDVVCFGTDGAIEVTFTDATYAGDFNWEVVNADGTATVRTDDDGIFTGTGTTASIPVAAGSYILRASQVGTPECIQERSFTIASPTAPITLASILTKDVGCSNDMGSANIIPNGGKAPFNIIVTHTTLGTTYTANQVNGNLFTGLSDGQYTVEVTDKLGCAVTFTNAFTLTPPEPIVANIQSIVGLECEGDTDGIITAAFTPRVVSTNYRYILKTYDGDGPGANLLQTSSSQTTATFMNLRSGYYTVTILDDLNCSDETSIVEIAEPVEVKGQLITEQRATCLDDAQLLLTASGGTGPYMWNTDGTSAFNAMNETNGPNTHLFTGVLPNTYQYYIQDSFGCVSVLSNSVTINPIIALTVTLDNDNPTISCNGDNSGVINAEAQGGLGNYQYALFSDAGFTNEVRANQTTGLFTDLLAGSYYVRVQSDDCEVSSLLISITEPDELLIDTANTTINDVTCNGQDDGVITVNMLGGSGAYQYAISPNLDRFSDDNTFDELAPGDYIIIAQDTNGCFELIEATIEEPEVLEITTATTPEICVGEEDGTIDLSIIGGTAPYSTRLESETDFVQDRISFTNLAAGDYIIYIEDAQGCEETIIVTIDPGVDLGATVEPVYGCNGTFPSNYVNIILNDLSIEDDVLFGLDTVDPLEMQLTPIFRDLTPGTHYISISHANGCLTTYDVEILAFDPLEMTVEESNINQITATVAGGRENYTFYFEDENRGSENVFYITETGTYEITVVDENGCEVTASIFIEFIDIEIPNFFTPNGDGQNDLWMPDNIEIYPEIFISIYDRYGRTVFTFKDNEDGWDGFYQENELPTGDYWYVIKLNGAADTREFVGNFTLYR</sequence>
<keyword evidence="1" id="KW-0732">Signal</keyword>
<evidence type="ECO:0000313" key="4">
    <source>
        <dbReference type="EMBL" id="TDT47490.1"/>
    </source>
</evidence>
<dbReference type="Pfam" id="PF13585">
    <property type="entry name" value="CHU_C"/>
    <property type="match status" value="1"/>
</dbReference>
<evidence type="ECO:0000259" key="2">
    <source>
        <dbReference type="Pfam" id="PF01345"/>
    </source>
</evidence>
<dbReference type="EMBL" id="SOAY01000010">
    <property type="protein sequence ID" value="TDT47490.1"/>
    <property type="molecule type" value="Genomic_DNA"/>
</dbReference>
<gene>
    <name evidence="4" type="ORF">CLV90_1566</name>
</gene>
<protein>
    <submittedName>
        <fullName evidence="4">Gliding motility-associated-like protein</fullName>
    </submittedName>
</protein>
<name>A0A4R7K8R6_9FLAO</name>
<feature type="domain" description="DUF11" evidence="2">
    <location>
        <begin position="556"/>
        <end position="671"/>
    </location>
</feature>
<keyword evidence="5" id="KW-1185">Reference proteome</keyword>
<reference evidence="4 5" key="1">
    <citation type="submission" date="2019-03" db="EMBL/GenBank/DDBJ databases">
        <title>Genomic Encyclopedia of Archaeal and Bacterial Type Strains, Phase II (KMG-II): from individual species to whole genera.</title>
        <authorList>
            <person name="Goeker M."/>
        </authorList>
    </citation>
    <scope>NUCLEOTIDE SEQUENCE [LARGE SCALE GENOMIC DNA]</scope>
    <source>
        <strain evidence="4 5">DSM 25233</strain>
    </source>
</reference>
<dbReference type="Gene3D" id="2.60.120.380">
    <property type="match status" value="1"/>
</dbReference>
<feature type="domain" description="IgGFc-binding protein N-terminal" evidence="3">
    <location>
        <begin position="138"/>
        <end position="458"/>
    </location>
</feature>
<dbReference type="OrthoDB" id="607469at2"/>
<organism evidence="4 5">
    <name type="scientific">Maribacter spongiicola</name>
    <dbReference type="NCBI Taxonomy" id="1206753"/>
    <lineage>
        <taxon>Bacteria</taxon>
        <taxon>Pseudomonadati</taxon>
        <taxon>Bacteroidota</taxon>
        <taxon>Flavobacteriia</taxon>
        <taxon>Flavobacteriales</taxon>
        <taxon>Flavobacteriaceae</taxon>
        <taxon>Maribacter</taxon>
    </lineage>
</organism>
<dbReference type="Pfam" id="PF01345">
    <property type="entry name" value="DUF11"/>
    <property type="match status" value="1"/>
</dbReference>
<dbReference type="InterPro" id="IPR035234">
    <property type="entry name" value="IgGFc-bd_N"/>
</dbReference>
<proteinExistence type="predicted"/>
<dbReference type="InterPro" id="IPR026341">
    <property type="entry name" value="T9SS_type_B"/>
</dbReference>
<accession>A0A4R7K8R6</accession>
<evidence type="ECO:0000256" key="1">
    <source>
        <dbReference type="SAM" id="SignalP"/>
    </source>
</evidence>
<evidence type="ECO:0000259" key="3">
    <source>
        <dbReference type="Pfam" id="PF17517"/>
    </source>
</evidence>
<comment type="caution">
    <text evidence="4">The sequence shown here is derived from an EMBL/GenBank/DDBJ whole genome shotgun (WGS) entry which is preliminary data.</text>
</comment>